<dbReference type="AlphaFoldDB" id="A0AAD7MU78"/>
<evidence type="ECO:0000256" key="1">
    <source>
        <dbReference type="ARBA" id="ARBA00004329"/>
    </source>
</evidence>
<comment type="function">
    <text evidence="11">Required for selective autophagic degradation of the nucleus (nucleophagy) as well as for mitophagy which contributes to regulate mitochondrial quantity and quality by eliminating the mitochondria to a basal level to fulfill cellular energy requirements and preventing excess ROS production.</text>
</comment>
<evidence type="ECO:0000256" key="6">
    <source>
        <dbReference type="ARBA" id="ARBA00022801"/>
    </source>
</evidence>
<dbReference type="GO" id="GO:0000423">
    <property type="term" value="P:mitophagy"/>
    <property type="evidence" value="ECO:0007669"/>
    <property type="project" value="TreeGrafter"/>
</dbReference>
<evidence type="ECO:0000256" key="7">
    <source>
        <dbReference type="ARBA" id="ARBA00022807"/>
    </source>
</evidence>
<protein>
    <recommendedName>
        <fullName evidence="11">Cysteine protease</fullName>
        <ecNumber evidence="11">3.4.22.-</ecNumber>
    </recommendedName>
</protein>
<dbReference type="GO" id="GO:0000407">
    <property type="term" value="C:phagophore assembly site"/>
    <property type="evidence" value="ECO:0007669"/>
    <property type="project" value="UniProtKB-SubCell"/>
</dbReference>
<keyword evidence="5 11" id="KW-0645">Protease</keyword>
<dbReference type="EMBL" id="JARKIB010000142">
    <property type="protein sequence ID" value="KAJ7732834.1"/>
    <property type="molecule type" value="Genomic_DNA"/>
</dbReference>
<name>A0AAD7MU78_9AGAR</name>
<evidence type="ECO:0000256" key="4">
    <source>
        <dbReference type="ARBA" id="ARBA00022490"/>
    </source>
</evidence>
<comment type="similarity">
    <text evidence="2 11">Belongs to the peptidase C54 family.</text>
</comment>
<evidence type="ECO:0000313" key="15">
    <source>
        <dbReference type="Proteomes" id="UP001215598"/>
    </source>
</evidence>
<organism evidence="14 15">
    <name type="scientific">Mycena metata</name>
    <dbReference type="NCBI Taxonomy" id="1033252"/>
    <lineage>
        <taxon>Eukaryota</taxon>
        <taxon>Fungi</taxon>
        <taxon>Dikarya</taxon>
        <taxon>Basidiomycota</taxon>
        <taxon>Agaricomycotina</taxon>
        <taxon>Agaricomycetes</taxon>
        <taxon>Agaricomycetidae</taxon>
        <taxon>Agaricales</taxon>
        <taxon>Marasmiineae</taxon>
        <taxon>Mycenaceae</taxon>
        <taxon>Mycena</taxon>
    </lineage>
</organism>
<comment type="subcellular location">
    <subcellularLocation>
        <location evidence="11">Nucleus</location>
    </subcellularLocation>
    <subcellularLocation>
        <location evidence="11">Cytoplasm</location>
    </subcellularLocation>
    <subcellularLocation>
        <location evidence="1">Preautophagosomal structure</location>
    </subcellularLocation>
</comment>
<evidence type="ECO:0000256" key="9">
    <source>
        <dbReference type="ARBA" id="ARBA00023006"/>
    </source>
</evidence>
<dbReference type="GO" id="GO:0015031">
    <property type="term" value="P:protein transport"/>
    <property type="evidence" value="ECO:0007669"/>
    <property type="project" value="UniProtKB-KW"/>
</dbReference>
<dbReference type="EC" id="3.4.22.-" evidence="11"/>
<keyword evidence="3" id="KW-0813">Transport</keyword>
<dbReference type="GO" id="GO:0019786">
    <property type="term" value="F:protein-phosphatidylethanolamide deconjugating activity"/>
    <property type="evidence" value="ECO:0007669"/>
    <property type="project" value="InterPro"/>
</dbReference>
<comment type="caution">
    <text evidence="14">The sequence shown here is derived from an EMBL/GenBank/DDBJ whole genome shotgun (WGS) entry which is preliminary data.</text>
</comment>
<dbReference type="InterPro" id="IPR005078">
    <property type="entry name" value="Peptidase_C54"/>
</dbReference>
<feature type="domain" description="Peptidase C54 catalytic" evidence="13">
    <location>
        <begin position="8"/>
        <end position="65"/>
    </location>
</feature>
<evidence type="ECO:0000259" key="13">
    <source>
        <dbReference type="Pfam" id="PF03416"/>
    </source>
</evidence>
<evidence type="ECO:0000256" key="11">
    <source>
        <dbReference type="RuleBase" id="RU363115"/>
    </source>
</evidence>
<keyword evidence="6 11" id="KW-0378">Hydrolase</keyword>
<dbReference type="PANTHER" id="PTHR22624">
    <property type="entry name" value="CYSTEINE PROTEASE ATG4"/>
    <property type="match status" value="1"/>
</dbReference>
<dbReference type="GO" id="GO:0004197">
    <property type="term" value="F:cysteine-type endopeptidase activity"/>
    <property type="evidence" value="ECO:0007669"/>
    <property type="project" value="TreeGrafter"/>
</dbReference>
<keyword evidence="4 11" id="KW-0963">Cytoplasm</keyword>
<dbReference type="InterPro" id="IPR038765">
    <property type="entry name" value="Papain-like_cys_pep_sf"/>
</dbReference>
<evidence type="ECO:0000256" key="12">
    <source>
        <dbReference type="SAM" id="MobiDB-lite"/>
    </source>
</evidence>
<evidence type="ECO:0000256" key="2">
    <source>
        <dbReference type="ARBA" id="ARBA00010958"/>
    </source>
</evidence>
<evidence type="ECO:0000256" key="8">
    <source>
        <dbReference type="ARBA" id="ARBA00022927"/>
    </source>
</evidence>
<keyword evidence="15" id="KW-1185">Reference proteome</keyword>
<dbReference type="GO" id="GO:0000045">
    <property type="term" value="P:autophagosome assembly"/>
    <property type="evidence" value="ECO:0007669"/>
    <property type="project" value="TreeGrafter"/>
</dbReference>
<dbReference type="SUPFAM" id="SSF54001">
    <property type="entry name" value="Cysteine proteinases"/>
    <property type="match status" value="1"/>
</dbReference>
<accession>A0AAD7MU78</accession>
<evidence type="ECO:0000256" key="10">
    <source>
        <dbReference type="ARBA" id="ARBA00029362"/>
    </source>
</evidence>
<dbReference type="GO" id="GO:0016485">
    <property type="term" value="P:protein processing"/>
    <property type="evidence" value="ECO:0007669"/>
    <property type="project" value="TreeGrafter"/>
</dbReference>
<evidence type="ECO:0000313" key="14">
    <source>
        <dbReference type="EMBL" id="KAJ7732834.1"/>
    </source>
</evidence>
<dbReference type="GO" id="GO:0005634">
    <property type="term" value="C:nucleus"/>
    <property type="evidence" value="ECO:0007669"/>
    <property type="project" value="UniProtKB-SubCell"/>
</dbReference>
<dbReference type="Proteomes" id="UP001215598">
    <property type="component" value="Unassembled WGS sequence"/>
</dbReference>
<keyword evidence="7" id="KW-0788">Thiol protease</keyword>
<reference evidence="14" key="1">
    <citation type="submission" date="2023-03" db="EMBL/GenBank/DDBJ databases">
        <title>Massive genome expansion in bonnet fungi (Mycena s.s.) driven by repeated elements and novel gene families across ecological guilds.</title>
        <authorList>
            <consortium name="Lawrence Berkeley National Laboratory"/>
            <person name="Harder C.B."/>
            <person name="Miyauchi S."/>
            <person name="Viragh M."/>
            <person name="Kuo A."/>
            <person name="Thoen E."/>
            <person name="Andreopoulos B."/>
            <person name="Lu D."/>
            <person name="Skrede I."/>
            <person name="Drula E."/>
            <person name="Henrissat B."/>
            <person name="Morin E."/>
            <person name="Kohler A."/>
            <person name="Barry K."/>
            <person name="LaButti K."/>
            <person name="Morin E."/>
            <person name="Salamov A."/>
            <person name="Lipzen A."/>
            <person name="Mereny Z."/>
            <person name="Hegedus B."/>
            <person name="Baldrian P."/>
            <person name="Stursova M."/>
            <person name="Weitz H."/>
            <person name="Taylor A."/>
            <person name="Grigoriev I.V."/>
            <person name="Nagy L.G."/>
            <person name="Martin F."/>
            <person name="Kauserud H."/>
        </authorList>
    </citation>
    <scope>NUCLEOTIDE SEQUENCE</scope>
    <source>
        <strain evidence="14">CBHHK182m</strain>
    </source>
</reference>
<dbReference type="GO" id="GO:0035973">
    <property type="term" value="P:aggrephagy"/>
    <property type="evidence" value="ECO:0007669"/>
    <property type="project" value="TreeGrafter"/>
</dbReference>
<comment type="catalytic activity">
    <reaction evidence="10">
        <text>[protein]-C-terminal L-amino acid-glycyl-phosphatidylethanolamide + H2O = [protein]-C-terminal L-amino acid-glycine + a 1,2-diacyl-sn-glycero-3-phosphoethanolamine</text>
        <dbReference type="Rhea" id="RHEA:67548"/>
        <dbReference type="Rhea" id="RHEA-COMP:17323"/>
        <dbReference type="Rhea" id="RHEA-COMP:17324"/>
        <dbReference type="ChEBI" id="CHEBI:15377"/>
        <dbReference type="ChEBI" id="CHEBI:64612"/>
        <dbReference type="ChEBI" id="CHEBI:172940"/>
        <dbReference type="ChEBI" id="CHEBI:172941"/>
    </reaction>
    <physiologicalReaction direction="left-to-right" evidence="10">
        <dbReference type="Rhea" id="RHEA:67549"/>
    </physiologicalReaction>
</comment>
<dbReference type="PANTHER" id="PTHR22624:SF49">
    <property type="entry name" value="CYSTEINE PROTEASE"/>
    <property type="match status" value="1"/>
</dbReference>
<evidence type="ECO:0000256" key="3">
    <source>
        <dbReference type="ARBA" id="ARBA00022448"/>
    </source>
</evidence>
<dbReference type="Pfam" id="PF03416">
    <property type="entry name" value="Peptidase_C54"/>
    <property type="match status" value="1"/>
</dbReference>
<keyword evidence="9" id="KW-0072">Autophagy</keyword>
<evidence type="ECO:0000256" key="5">
    <source>
        <dbReference type="ARBA" id="ARBA00022670"/>
    </source>
</evidence>
<feature type="compositionally biased region" description="Low complexity" evidence="12">
    <location>
        <begin position="65"/>
        <end position="74"/>
    </location>
</feature>
<keyword evidence="8" id="KW-0653">Protein transport</keyword>
<proteinExistence type="inferred from homology"/>
<keyword evidence="11" id="KW-0539">Nucleus</keyword>
<dbReference type="GO" id="GO:0034727">
    <property type="term" value="P:piecemeal microautophagy of the nucleus"/>
    <property type="evidence" value="ECO:0007669"/>
    <property type="project" value="TreeGrafter"/>
</dbReference>
<feature type="region of interest" description="Disordered" evidence="12">
    <location>
        <begin position="64"/>
        <end position="90"/>
    </location>
</feature>
<gene>
    <name evidence="14" type="ORF">B0H16DRAFT_1769866</name>
</gene>
<sequence>MLADIPIQLLYTFPQSVGIAGGRPSSSYYFVGAQGDGLFYVDPHHSRPSVPLPFLGEPVISAHGRLSSSSTTSSRLDERRSLSPEAGPVV</sequence>
<dbReference type="InterPro" id="IPR046792">
    <property type="entry name" value="Peptidase_C54_cat"/>
</dbReference>